<organism evidence="1">
    <name type="scientific">uncultured bacterium 5H7</name>
    <dbReference type="NCBI Taxonomy" id="1701327"/>
    <lineage>
        <taxon>Bacteria</taxon>
        <taxon>environmental samples</taxon>
    </lineage>
</organism>
<sequence length="51" mass="5808">MFRQDYTCPALLESSSITFAYGAVTRYGHSFQSVLLVEDEALAWSAFARHY</sequence>
<protein>
    <submittedName>
        <fullName evidence="1">Uncharacterized protein</fullName>
    </submittedName>
</protein>
<accession>A0A0N9HHB0</accession>
<proteinExistence type="predicted"/>
<name>A0A0N9HHB0_9BACT</name>
<evidence type="ECO:0000313" key="1">
    <source>
        <dbReference type="EMBL" id="ALG05321.2"/>
    </source>
</evidence>
<gene>
    <name evidence="1" type="ORF">5H7_020</name>
</gene>
<dbReference type="EMBL" id="KT342858">
    <property type="protein sequence ID" value="ALG05321.2"/>
    <property type="molecule type" value="Genomic_DNA"/>
</dbReference>
<dbReference type="AlphaFoldDB" id="A0A0N9HHB0"/>
<reference evidence="1" key="1">
    <citation type="submission" date="2016-04" db="EMBL/GenBank/DDBJ databases">
        <title>Exploring the genomic information of specific uncultured soil bacteria through a new metagenomic library-based strategy.</title>
        <authorList>
            <person name="Liu Y."/>
            <person name="Zhang R."/>
        </authorList>
    </citation>
    <scope>NUCLEOTIDE SEQUENCE</scope>
</reference>